<proteinExistence type="predicted"/>
<sequence length="126" mass="14730">MTKINRQRLYQTSTTQTDIVAIWLKDTAKEFGYEAEHGMLREQAGSRRMHKLKSADFIHAAEYIAKTDPSFEVPPHVTTALNEAIRFRQMAVDNHGYFIDILKSVWWVFERRSNKGNIWAMFVLPI</sequence>
<dbReference type="Proteomes" id="UP001446871">
    <property type="component" value="Unassembled WGS sequence"/>
</dbReference>
<keyword evidence="3" id="KW-1185">Reference proteome</keyword>
<evidence type="ECO:0000313" key="3">
    <source>
        <dbReference type="Proteomes" id="UP001446871"/>
    </source>
</evidence>
<organism evidence="2 3">
    <name type="scientific">Apiospora saccharicola</name>
    <dbReference type="NCBI Taxonomy" id="335842"/>
    <lineage>
        <taxon>Eukaryota</taxon>
        <taxon>Fungi</taxon>
        <taxon>Dikarya</taxon>
        <taxon>Ascomycota</taxon>
        <taxon>Pezizomycotina</taxon>
        <taxon>Sordariomycetes</taxon>
        <taxon>Xylariomycetidae</taxon>
        <taxon>Amphisphaeriales</taxon>
        <taxon>Apiosporaceae</taxon>
        <taxon>Apiospora</taxon>
    </lineage>
</organism>
<evidence type="ECO:0000313" key="2">
    <source>
        <dbReference type="EMBL" id="KAK8053626.1"/>
    </source>
</evidence>
<name>A0ABR1U416_9PEZI</name>
<reference evidence="2 3" key="1">
    <citation type="submission" date="2023-01" db="EMBL/GenBank/DDBJ databases">
        <title>Analysis of 21 Apiospora genomes using comparative genomics revels a genus with tremendous synthesis potential of carbohydrate active enzymes and secondary metabolites.</title>
        <authorList>
            <person name="Sorensen T."/>
        </authorList>
    </citation>
    <scope>NUCLEOTIDE SEQUENCE [LARGE SCALE GENOMIC DNA]</scope>
    <source>
        <strain evidence="2 3">CBS 83171</strain>
    </source>
</reference>
<protein>
    <recommendedName>
        <fullName evidence="1">DUF6604 domain-containing protein</fullName>
    </recommendedName>
</protein>
<accession>A0ABR1U416</accession>
<comment type="caution">
    <text evidence="2">The sequence shown here is derived from an EMBL/GenBank/DDBJ whole genome shotgun (WGS) entry which is preliminary data.</text>
</comment>
<gene>
    <name evidence="2" type="ORF">PG996_012927</name>
</gene>
<feature type="domain" description="DUF6604" evidence="1">
    <location>
        <begin position="15"/>
        <end position="115"/>
    </location>
</feature>
<evidence type="ECO:0000259" key="1">
    <source>
        <dbReference type="Pfam" id="PF20253"/>
    </source>
</evidence>
<dbReference type="Pfam" id="PF20253">
    <property type="entry name" value="DUF6604"/>
    <property type="match status" value="1"/>
</dbReference>
<dbReference type="EMBL" id="JAQQWM010000008">
    <property type="protein sequence ID" value="KAK8053626.1"/>
    <property type="molecule type" value="Genomic_DNA"/>
</dbReference>
<dbReference type="InterPro" id="IPR046539">
    <property type="entry name" value="DUF6604"/>
</dbReference>